<evidence type="ECO:0000313" key="3">
    <source>
        <dbReference type="Proteomes" id="UP000051913"/>
    </source>
</evidence>
<evidence type="ECO:0000313" key="2">
    <source>
        <dbReference type="EMBL" id="KRR10799.1"/>
    </source>
</evidence>
<accession>A0A0R3LYL2</accession>
<evidence type="ECO:0008006" key="4">
    <source>
        <dbReference type="Google" id="ProtNLM"/>
    </source>
</evidence>
<protein>
    <recommendedName>
        <fullName evidence="4">Integrase</fullName>
    </recommendedName>
</protein>
<name>A0A0R3LYL2_9BRAD</name>
<feature type="compositionally biased region" description="Basic and acidic residues" evidence="1">
    <location>
        <begin position="47"/>
        <end position="62"/>
    </location>
</feature>
<dbReference type="EMBL" id="LLXX01000047">
    <property type="protein sequence ID" value="KRR10799.1"/>
    <property type="molecule type" value="Genomic_DNA"/>
</dbReference>
<comment type="caution">
    <text evidence="2">The sequence shown here is derived from an EMBL/GenBank/DDBJ whole genome shotgun (WGS) entry which is preliminary data.</text>
</comment>
<proteinExistence type="predicted"/>
<gene>
    <name evidence="2" type="ORF">CP49_22015</name>
</gene>
<feature type="compositionally biased region" description="Low complexity" evidence="1">
    <location>
        <begin position="70"/>
        <end position="83"/>
    </location>
</feature>
<dbReference type="AlphaFoldDB" id="A0A0R3LYL2"/>
<reference evidence="2 3" key="1">
    <citation type="submission" date="2014-03" db="EMBL/GenBank/DDBJ databases">
        <title>Bradyrhizobium valentinum sp. nov., isolated from effective nodules of Lupinus mariae-josephae, a lupine endemic of basic-lime soils in Eastern Spain.</title>
        <authorList>
            <person name="Duran D."/>
            <person name="Rey L."/>
            <person name="Navarro A."/>
            <person name="Busquets A."/>
            <person name="Imperial J."/>
            <person name="Ruiz-Argueso T."/>
        </authorList>
    </citation>
    <scope>NUCLEOTIDE SEQUENCE [LARGE SCALE GENOMIC DNA]</scope>
    <source>
        <strain evidence="2 3">LmjM3</strain>
    </source>
</reference>
<dbReference type="Proteomes" id="UP000051913">
    <property type="component" value="Unassembled WGS sequence"/>
</dbReference>
<dbReference type="RefSeq" id="WP_057849797.1">
    <property type="nucleotide sequence ID" value="NZ_LLXX01000047.1"/>
</dbReference>
<sequence length="83" mass="9653">MDRRADGQYRAFYRLGTKQRVAIDLVSYTSCRREDVVRFGPQHRRNERLTYRPAKNEHRNPIDLDISVHPSSPRASTPSAPNT</sequence>
<organism evidence="2 3">
    <name type="scientific">Bradyrhizobium valentinum</name>
    <dbReference type="NCBI Taxonomy" id="1518501"/>
    <lineage>
        <taxon>Bacteria</taxon>
        <taxon>Pseudomonadati</taxon>
        <taxon>Pseudomonadota</taxon>
        <taxon>Alphaproteobacteria</taxon>
        <taxon>Hyphomicrobiales</taxon>
        <taxon>Nitrobacteraceae</taxon>
        <taxon>Bradyrhizobium</taxon>
    </lineage>
</organism>
<evidence type="ECO:0000256" key="1">
    <source>
        <dbReference type="SAM" id="MobiDB-lite"/>
    </source>
</evidence>
<feature type="region of interest" description="Disordered" evidence="1">
    <location>
        <begin position="47"/>
        <end position="83"/>
    </location>
</feature>
<keyword evidence="3" id="KW-1185">Reference proteome</keyword>